<name>A0ABY2WJ72_9FLAO</name>
<comment type="caution">
    <text evidence="2">The sequence shown here is derived from an EMBL/GenBank/DDBJ whole genome shotgun (WGS) entry which is preliminary data.</text>
</comment>
<evidence type="ECO:0000313" key="3">
    <source>
        <dbReference type="Proteomes" id="UP000751614"/>
    </source>
</evidence>
<dbReference type="SMART" id="SM00507">
    <property type="entry name" value="HNHc"/>
    <property type="match status" value="1"/>
</dbReference>
<dbReference type="Proteomes" id="UP000751614">
    <property type="component" value="Unassembled WGS sequence"/>
</dbReference>
<accession>A0ABY2WJ72</accession>
<dbReference type="GO" id="GO:0004519">
    <property type="term" value="F:endonuclease activity"/>
    <property type="evidence" value="ECO:0007669"/>
    <property type="project" value="UniProtKB-KW"/>
</dbReference>
<dbReference type="EMBL" id="VCNI01000002">
    <property type="protein sequence ID" value="TMU54592.1"/>
    <property type="molecule type" value="Genomic_DNA"/>
</dbReference>
<reference evidence="2 3" key="1">
    <citation type="submission" date="2019-05" db="EMBL/GenBank/DDBJ databases">
        <title>Flagellimonas sp. AsT0115, sp. nov., isolated from a marine red algae, Asparagopsis taxiformis.</title>
        <authorList>
            <person name="Kim J."/>
            <person name="Jeong S.E."/>
            <person name="Jeon C.O."/>
        </authorList>
    </citation>
    <scope>NUCLEOTIDE SEQUENCE [LARGE SCALE GENOMIC DNA]</scope>
    <source>
        <strain evidence="2 3">AsT0115</strain>
    </source>
</reference>
<feature type="domain" description="HNH nuclease" evidence="1">
    <location>
        <begin position="13"/>
        <end position="62"/>
    </location>
</feature>
<keyword evidence="2" id="KW-0378">Hydrolase</keyword>
<gene>
    <name evidence="2" type="ORF">FGG15_10280</name>
</gene>
<sequence>MKRKTNIPQKTKIRSILQKEIGSVCPFCSNEDVGHFEIHHIDENPTNHEIHNLILLCPTCHSKITKGDILQQDVLDKKISLKNKDSKIQFISVSVDKKRCGWIPIENSKNAFKIAVYKSFFPVFNFSFINQSNKTLLLTNIKVRTKRLPMGMAGPVRHDMPRLNILRPSITYKIKMPLDGEISTVDLEEELEVPTTRAFKFQIELFTEYMEKFRPPYNKYALFFEFGFNNDFYCKIPMILLNSSEYYEKLKHYGLG</sequence>
<organism evidence="2 3">
    <name type="scientific">Flagellimonas algicola</name>
    <dbReference type="NCBI Taxonomy" id="2583815"/>
    <lineage>
        <taxon>Bacteria</taxon>
        <taxon>Pseudomonadati</taxon>
        <taxon>Bacteroidota</taxon>
        <taxon>Flavobacteriia</taxon>
        <taxon>Flavobacteriales</taxon>
        <taxon>Flavobacteriaceae</taxon>
        <taxon>Flagellimonas</taxon>
    </lineage>
</organism>
<evidence type="ECO:0000313" key="2">
    <source>
        <dbReference type="EMBL" id="TMU54592.1"/>
    </source>
</evidence>
<evidence type="ECO:0000259" key="1">
    <source>
        <dbReference type="SMART" id="SM00507"/>
    </source>
</evidence>
<keyword evidence="2" id="KW-0540">Nuclease</keyword>
<protein>
    <submittedName>
        <fullName evidence="2">HNH endonuclease</fullName>
    </submittedName>
</protein>
<keyword evidence="3" id="KW-1185">Reference proteome</keyword>
<dbReference type="RefSeq" id="WP_138835923.1">
    <property type="nucleotide sequence ID" value="NZ_VCNI01000002.1"/>
</dbReference>
<keyword evidence="2" id="KW-0255">Endonuclease</keyword>
<dbReference type="InterPro" id="IPR003615">
    <property type="entry name" value="HNH_nuc"/>
</dbReference>
<dbReference type="InterPro" id="IPR002711">
    <property type="entry name" value="HNH"/>
</dbReference>
<dbReference type="CDD" id="cd00085">
    <property type="entry name" value="HNHc"/>
    <property type="match status" value="1"/>
</dbReference>
<proteinExistence type="predicted"/>
<dbReference type="Pfam" id="PF01844">
    <property type="entry name" value="HNH"/>
    <property type="match status" value="1"/>
</dbReference>